<dbReference type="EMBL" id="JAODAN010000001">
    <property type="protein sequence ID" value="KAK1927579.1"/>
    <property type="molecule type" value="Genomic_DNA"/>
</dbReference>
<accession>A0AAD9L9R3</accession>
<dbReference type="GO" id="GO:0016740">
    <property type="term" value="F:transferase activity"/>
    <property type="evidence" value="ECO:0007669"/>
    <property type="project" value="TreeGrafter"/>
</dbReference>
<organism evidence="1 2">
    <name type="scientific">Papiliotrema laurentii</name>
    <name type="common">Cryptococcus laurentii</name>
    <dbReference type="NCBI Taxonomy" id="5418"/>
    <lineage>
        <taxon>Eukaryota</taxon>
        <taxon>Fungi</taxon>
        <taxon>Dikarya</taxon>
        <taxon>Basidiomycota</taxon>
        <taxon>Agaricomycotina</taxon>
        <taxon>Tremellomycetes</taxon>
        <taxon>Tremellales</taxon>
        <taxon>Rhynchogastremaceae</taxon>
        <taxon>Papiliotrema</taxon>
    </lineage>
</organism>
<protein>
    <submittedName>
        <fullName evidence="1">Beta-lactamase-like protein</fullName>
    </submittedName>
</protein>
<evidence type="ECO:0000313" key="2">
    <source>
        <dbReference type="Proteomes" id="UP001182556"/>
    </source>
</evidence>
<dbReference type="PANTHER" id="PTHR13754:SF13">
    <property type="entry name" value="METALLO-BETA-LACTAMASE SUPERFAMILY PROTEIN (AFU_ORTHOLOGUE AFUA_3G07630)"/>
    <property type="match status" value="1"/>
</dbReference>
<gene>
    <name evidence="1" type="ORF">DB88DRAFT_478477</name>
</gene>
<dbReference type="CDD" id="cd07713">
    <property type="entry name" value="DHPS-like_MBL-fold"/>
    <property type="match status" value="1"/>
</dbReference>
<dbReference type="InterPro" id="IPR036866">
    <property type="entry name" value="RibonucZ/Hydroxyglut_hydro"/>
</dbReference>
<dbReference type="Pfam" id="PF23023">
    <property type="entry name" value="Anti-Pycsar_Apyc1"/>
    <property type="match status" value="1"/>
</dbReference>
<sequence length="367" mass="39926">MRTQVDKLEFLVLVDNCVEWMSTLPPGFTHEGPQHLQAQPPHAPPKDTLTGLPILDLDSFCCGAHGLSINITTEIGGKKYTVLMDCGPEGLSIERNVKAMNVRLQDLDAIVLSHWHRDHSGGILRALELRKVQAPQAEPLKVDLHPDRPLRRGIAPPPAYIPSACLPEDPTFDGIIARGGAIDLHAEDHEIVGRDGHKSGVGVSGEIKRVTSFEKGLPGAVTWMENENGTGEWFTDELILDERYVVVDVKGKGLVVFSSCSHAGICNVITDAMSKHQRPIHMIVGGLHLVPVAQQPVDETVDFIARRIQPPPAYVLPLHCTGLEPRSRLKVALGDACIPAGVGMKVVVMGDEAGEEVLDEQDIQILH</sequence>
<dbReference type="SUPFAM" id="SSF56281">
    <property type="entry name" value="Metallo-hydrolase/oxidoreductase"/>
    <property type="match status" value="1"/>
</dbReference>
<proteinExistence type="predicted"/>
<dbReference type="Proteomes" id="UP001182556">
    <property type="component" value="Unassembled WGS sequence"/>
</dbReference>
<comment type="caution">
    <text evidence="1">The sequence shown here is derived from an EMBL/GenBank/DDBJ whole genome shotgun (WGS) entry which is preliminary data.</text>
</comment>
<keyword evidence="2" id="KW-1185">Reference proteome</keyword>
<reference evidence="1" key="1">
    <citation type="submission" date="2023-02" db="EMBL/GenBank/DDBJ databases">
        <title>Identification and recombinant expression of a fungal hydrolase from Papiliotrema laurentii that hydrolyzes apple cutin and clears colloidal polyester polyurethane.</title>
        <authorList>
            <consortium name="DOE Joint Genome Institute"/>
            <person name="Roman V.A."/>
            <person name="Bojanowski C."/>
            <person name="Crable B.R."/>
            <person name="Wagner D.N."/>
            <person name="Hung C.S."/>
            <person name="Nadeau L.J."/>
            <person name="Schratz L."/>
            <person name="Haridas S."/>
            <person name="Pangilinan J."/>
            <person name="Lipzen A."/>
            <person name="Na H."/>
            <person name="Yan M."/>
            <person name="Ng V."/>
            <person name="Grigoriev I.V."/>
            <person name="Spatafora J.W."/>
            <person name="Barlow D."/>
            <person name="Biffinger J."/>
            <person name="Kelley-Loughnane N."/>
            <person name="Varaljay V.A."/>
            <person name="Crookes-Goodson W.J."/>
        </authorList>
    </citation>
    <scope>NUCLEOTIDE SEQUENCE</scope>
    <source>
        <strain evidence="1">5307AH</strain>
    </source>
</reference>
<dbReference type="InterPro" id="IPR041712">
    <property type="entry name" value="DHPS-like_MBL-fold"/>
</dbReference>
<dbReference type="PANTHER" id="PTHR13754">
    <property type="entry name" value="METALLO-BETA-LACTAMASE SUPERFAMILY PROTEIN"/>
    <property type="match status" value="1"/>
</dbReference>
<dbReference type="AlphaFoldDB" id="A0AAD9L9R3"/>
<dbReference type="InterPro" id="IPR052926">
    <property type="entry name" value="Metallo-beta-lactamase_dom"/>
</dbReference>
<evidence type="ECO:0000313" key="1">
    <source>
        <dbReference type="EMBL" id="KAK1927579.1"/>
    </source>
</evidence>
<dbReference type="Gene3D" id="3.60.15.10">
    <property type="entry name" value="Ribonuclease Z/Hydroxyacylglutathione hydrolase-like"/>
    <property type="match status" value="1"/>
</dbReference>
<name>A0AAD9L9R3_PAPLA</name>